<evidence type="ECO:0000313" key="3">
    <source>
        <dbReference type="Proteomes" id="UP001152320"/>
    </source>
</evidence>
<proteinExistence type="predicted"/>
<protein>
    <submittedName>
        <fullName evidence="2">Mammalian ependymin-related protein 1</fullName>
    </submittedName>
</protein>
<dbReference type="InterPro" id="IPR001299">
    <property type="entry name" value="Ependymin"/>
</dbReference>
<dbReference type="GO" id="GO:0007160">
    <property type="term" value="P:cell-matrix adhesion"/>
    <property type="evidence" value="ECO:0007669"/>
    <property type="project" value="InterPro"/>
</dbReference>
<dbReference type="PANTHER" id="PTHR10697">
    <property type="entry name" value="MAMMALIAN EPENDYMIN-RELATED PROTEIN 1"/>
    <property type="match status" value="1"/>
</dbReference>
<comment type="caution">
    <text evidence="2">The sequence shown here is derived from an EMBL/GenBank/DDBJ whole genome shotgun (WGS) entry which is preliminary data.</text>
</comment>
<reference evidence="2" key="1">
    <citation type="submission" date="2021-10" db="EMBL/GenBank/DDBJ databases">
        <title>Tropical sea cucumber genome reveals ecological adaptation and Cuvierian tubules defense mechanism.</title>
        <authorList>
            <person name="Chen T."/>
        </authorList>
    </citation>
    <scope>NUCLEOTIDE SEQUENCE</scope>
    <source>
        <strain evidence="2">Nanhai2018</strain>
        <tissue evidence="2">Muscle</tissue>
    </source>
</reference>
<dbReference type="Pfam" id="PF00811">
    <property type="entry name" value="Ependymin"/>
    <property type="match status" value="1"/>
</dbReference>
<name>A0A9Q0YBD6_HOLLE</name>
<dbReference type="SMR" id="A0A9Q0YBD6"/>
<evidence type="ECO:0000313" key="2">
    <source>
        <dbReference type="EMBL" id="KAJ8019628.1"/>
    </source>
</evidence>
<dbReference type="Proteomes" id="UP001152320">
    <property type="component" value="Chromosome 23"/>
</dbReference>
<gene>
    <name evidence="2" type="ORF">HOLleu_41285</name>
</gene>
<dbReference type="AlphaFoldDB" id="A0A9Q0YBD6"/>
<dbReference type="GO" id="GO:0005509">
    <property type="term" value="F:calcium ion binding"/>
    <property type="evidence" value="ECO:0007669"/>
    <property type="project" value="InterPro"/>
</dbReference>
<sequence>MNKLILLSVVVAVATGINVPPSTSVEQQPPCQTAAQWEGRASEWDHVQGRNNRFLISFDGVGLRKRVIEEKKSFMPGRRFYEYLMEYKTNTMYTINMNLQTCTVSQLKQPWQNHTIPSDATLEDEYEMGDPGSGLHVQEWSDRLPARRSESWIGIYTPKTENGGCWPVVEVFTDDTTDPPVSLTTRFFDITPGIKNMSVFVPPSFCPPSDDFEPPITNQYVEIHVENAENYGPIYTFYNYIKSWF</sequence>
<keyword evidence="3" id="KW-1185">Reference proteome</keyword>
<feature type="chain" id="PRO_5040274609" evidence="1">
    <location>
        <begin position="17"/>
        <end position="245"/>
    </location>
</feature>
<dbReference type="PANTHER" id="PTHR10697:SF1">
    <property type="entry name" value="MAMMALIAN EPENDYMIN-RELATED PROTEIN 1"/>
    <property type="match status" value="1"/>
</dbReference>
<dbReference type="EMBL" id="JAIZAY010000023">
    <property type="protein sequence ID" value="KAJ8019628.1"/>
    <property type="molecule type" value="Genomic_DNA"/>
</dbReference>
<accession>A0A9Q0YBD6</accession>
<dbReference type="OrthoDB" id="6084362at2759"/>
<feature type="signal peptide" evidence="1">
    <location>
        <begin position="1"/>
        <end position="16"/>
    </location>
</feature>
<organism evidence="2 3">
    <name type="scientific">Holothuria leucospilota</name>
    <name type="common">Black long sea cucumber</name>
    <name type="synonym">Mertensiothuria leucospilota</name>
    <dbReference type="NCBI Taxonomy" id="206669"/>
    <lineage>
        <taxon>Eukaryota</taxon>
        <taxon>Metazoa</taxon>
        <taxon>Echinodermata</taxon>
        <taxon>Eleutherozoa</taxon>
        <taxon>Echinozoa</taxon>
        <taxon>Holothuroidea</taxon>
        <taxon>Aspidochirotacea</taxon>
        <taxon>Aspidochirotida</taxon>
        <taxon>Holothuriidae</taxon>
        <taxon>Holothuria</taxon>
    </lineage>
</organism>
<keyword evidence="1" id="KW-0732">Signal</keyword>
<evidence type="ECO:0000256" key="1">
    <source>
        <dbReference type="SAM" id="SignalP"/>
    </source>
</evidence>
<dbReference type="GO" id="GO:0005764">
    <property type="term" value="C:lysosome"/>
    <property type="evidence" value="ECO:0007669"/>
    <property type="project" value="TreeGrafter"/>
</dbReference>
<dbReference type="GO" id="GO:0005576">
    <property type="term" value="C:extracellular region"/>
    <property type="evidence" value="ECO:0007669"/>
    <property type="project" value="InterPro"/>
</dbReference>